<proteinExistence type="predicted"/>
<dbReference type="AlphaFoldDB" id="A0A2K2CLQ0"/>
<sequence length="95" mass="9581">MASVGMMAAIICMMVVVSASMGRTAMGETCESLCEEACSCVEGSSCPCVPEAACPGVCLPSAPLFPDLCDACKEVAKGICKNECLSGCNANPPPP</sequence>
<dbReference type="Proteomes" id="UP000008810">
    <property type="component" value="Chromosome 4"/>
</dbReference>
<keyword evidence="1" id="KW-0732">Signal</keyword>
<reference evidence="2 3" key="1">
    <citation type="journal article" date="2010" name="Nature">
        <title>Genome sequencing and analysis of the model grass Brachypodium distachyon.</title>
        <authorList>
            <consortium name="International Brachypodium Initiative"/>
        </authorList>
    </citation>
    <scope>NUCLEOTIDE SEQUENCE [LARGE SCALE GENOMIC DNA]</scope>
    <source>
        <strain evidence="2 3">Bd21</strain>
    </source>
</reference>
<keyword evidence="4" id="KW-1185">Reference proteome</keyword>
<dbReference type="Gramene" id="PNT62956">
    <property type="protein sequence ID" value="PNT62956"/>
    <property type="gene ID" value="BRADI_4g09973v3"/>
</dbReference>
<evidence type="ECO:0008006" key="5">
    <source>
        <dbReference type="Google" id="ProtNLM"/>
    </source>
</evidence>
<feature type="chain" id="PRO_5036319164" description="Bowman-Birk serine protease inhibitors family domain-containing protein" evidence="1">
    <location>
        <begin position="28"/>
        <end position="95"/>
    </location>
</feature>
<name>A0A2K2CLQ0_BRADI</name>
<protein>
    <recommendedName>
        <fullName evidence="5">Bowman-Birk serine protease inhibitors family domain-containing protein</fullName>
    </recommendedName>
</protein>
<evidence type="ECO:0000313" key="2">
    <source>
        <dbReference type="EMBL" id="PNT62956.1"/>
    </source>
</evidence>
<dbReference type="EnsemblPlants" id="PNT62956">
    <property type="protein sequence ID" value="PNT62956"/>
    <property type="gene ID" value="BRADI_4g09973v3"/>
</dbReference>
<reference evidence="3" key="3">
    <citation type="submission" date="2018-08" db="UniProtKB">
        <authorList>
            <consortium name="EnsemblPlants"/>
        </authorList>
    </citation>
    <scope>IDENTIFICATION</scope>
    <source>
        <strain evidence="3">cv. Bd21</strain>
    </source>
</reference>
<evidence type="ECO:0000313" key="4">
    <source>
        <dbReference type="Proteomes" id="UP000008810"/>
    </source>
</evidence>
<evidence type="ECO:0000313" key="3">
    <source>
        <dbReference type="EnsemblPlants" id="PNT62956"/>
    </source>
</evidence>
<feature type="signal peptide" evidence="1">
    <location>
        <begin position="1"/>
        <end position="27"/>
    </location>
</feature>
<dbReference type="EMBL" id="CM000883">
    <property type="protein sequence ID" value="PNT62956.1"/>
    <property type="molecule type" value="Genomic_DNA"/>
</dbReference>
<accession>A0A2K2CLQ0</accession>
<dbReference type="InParanoid" id="A0A2K2CLQ0"/>
<reference evidence="2" key="2">
    <citation type="submission" date="2017-06" db="EMBL/GenBank/DDBJ databases">
        <title>WGS assembly of Brachypodium distachyon.</title>
        <authorList>
            <consortium name="The International Brachypodium Initiative"/>
            <person name="Lucas S."/>
            <person name="Harmon-Smith M."/>
            <person name="Lail K."/>
            <person name="Tice H."/>
            <person name="Grimwood J."/>
            <person name="Bruce D."/>
            <person name="Barry K."/>
            <person name="Shu S."/>
            <person name="Lindquist E."/>
            <person name="Wang M."/>
            <person name="Pitluck S."/>
            <person name="Vogel J.P."/>
            <person name="Garvin D.F."/>
            <person name="Mockler T.C."/>
            <person name="Schmutz J."/>
            <person name="Rokhsar D."/>
            <person name="Bevan M.W."/>
        </authorList>
    </citation>
    <scope>NUCLEOTIDE SEQUENCE</scope>
    <source>
        <strain evidence="2">Bd21</strain>
    </source>
</reference>
<gene>
    <name evidence="2" type="ORF">BRADI_4g09973v3</name>
</gene>
<evidence type="ECO:0000256" key="1">
    <source>
        <dbReference type="SAM" id="SignalP"/>
    </source>
</evidence>
<organism evidence="2">
    <name type="scientific">Brachypodium distachyon</name>
    <name type="common">Purple false brome</name>
    <name type="synonym">Trachynia distachya</name>
    <dbReference type="NCBI Taxonomy" id="15368"/>
    <lineage>
        <taxon>Eukaryota</taxon>
        <taxon>Viridiplantae</taxon>
        <taxon>Streptophyta</taxon>
        <taxon>Embryophyta</taxon>
        <taxon>Tracheophyta</taxon>
        <taxon>Spermatophyta</taxon>
        <taxon>Magnoliopsida</taxon>
        <taxon>Liliopsida</taxon>
        <taxon>Poales</taxon>
        <taxon>Poaceae</taxon>
        <taxon>BOP clade</taxon>
        <taxon>Pooideae</taxon>
        <taxon>Stipodae</taxon>
        <taxon>Brachypodieae</taxon>
        <taxon>Brachypodium</taxon>
    </lineage>
</organism>